<dbReference type="EMBL" id="JAEMGP010000001">
    <property type="protein sequence ID" value="KAG5215681.1"/>
    <property type="molecule type" value="Genomic_DNA"/>
</dbReference>
<evidence type="ECO:0000313" key="2">
    <source>
        <dbReference type="Proteomes" id="UP000664991"/>
    </source>
</evidence>
<name>A0A836AEX1_SHEEP</name>
<sequence length="108" mass="12229">MGMKAKVAHQLSSKMKKRVELKSAVNINLVNNAKSLDAYKSPALQNNLEKKVQTKIRYEPIDLSNYFDVSDLNVLADTCKYFFAAVSNSTTMNMNTHKSLHNCEKFPD</sequence>
<gene>
    <name evidence="1" type="ORF">JEQ12_001257</name>
</gene>
<protein>
    <submittedName>
        <fullName evidence="1">Uncharacterized protein</fullName>
    </submittedName>
</protein>
<comment type="caution">
    <text evidence="1">The sequence shown here is derived from an EMBL/GenBank/DDBJ whole genome shotgun (WGS) entry which is preliminary data.</text>
</comment>
<proteinExistence type="predicted"/>
<evidence type="ECO:0000313" key="1">
    <source>
        <dbReference type="EMBL" id="KAG5215681.1"/>
    </source>
</evidence>
<dbReference type="AlphaFoldDB" id="A0A836AEX1"/>
<organism evidence="1 2">
    <name type="scientific">Ovis aries</name>
    <name type="common">Sheep</name>
    <dbReference type="NCBI Taxonomy" id="9940"/>
    <lineage>
        <taxon>Eukaryota</taxon>
        <taxon>Metazoa</taxon>
        <taxon>Chordata</taxon>
        <taxon>Craniata</taxon>
        <taxon>Vertebrata</taxon>
        <taxon>Euteleostomi</taxon>
        <taxon>Mammalia</taxon>
        <taxon>Eutheria</taxon>
        <taxon>Laurasiatheria</taxon>
        <taxon>Artiodactyla</taxon>
        <taxon>Ruminantia</taxon>
        <taxon>Pecora</taxon>
        <taxon>Bovidae</taxon>
        <taxon>Caprinae</taxon>
        <taxon>Ovis</taxon>
    </lineage>
</organism>
<dbReference type="Proteomes" id="UP000664991">
    <property type="component" value="Unassembled WGS sequence"/>
</dbReference>
<accession>A0A836AEX1</accession>
<reference evidence="1 2" key="1">
    <citation type="submission" date="2020-12" db="EMBL/GenBank/DDBJ databases">
        <title>De novo assembly of Tibetan sheep genome.</title>
        <authorList>
            <person name="Li X."/>
        </authorList>
    </citation>
    <scope>NUCLEOTIDE SEQUENCE [LARGE SCALE GENOMIC DNA]</scope>
    <source>
        <tissue evidence="1">Heart</tissue>
    </source>
</reference>